<dbReference type="GO" id="GO:0003677">
    <property type="term" value="F:DNA binding"/>
    <property type="evidence" value="ECO:0007669"/>
    <property type="project" value="UniProtKB-UniRule"/>
</dbReference>
<dbReference type="GO" id="GO:0016887">
    <property type="term" value="F:ATP hydrolysis activity"/>
    <property type="evidence" value="ECO:0007669"/>
    <property type="project" value="InterPro"/>
</dbReference>
<dbReference type="SUPFAM" id="SSF52540">
    <property type="entry name" value="P-loop containing nucleoside triphosphate hydrolases"/>
    <property type="match status" value="2"/>
</dbReference>
<dbReference type="STRING" id="1603606.DSOUD_2737"/>
<feature type="region of interest" description="Disordered" evidence="9">
    <location>
        <begin position="753"/>
        <end position="778"/>
    </location>
</feature>
<keyword evidence="2 8" id="KW-0963">Cytoplasm</keyword>
<dbReference type="Proteomes" id="UP000057158">
    <property type="component" value="Chromosome"/>
</dbReference>
<feature type="binding site" evidence="8">
    <location>
        <begin position="32"/>
        <end position="39"/>
    </location>
    <ligand>
        <name>ATP</name>
        <dbReference type="ChEBI" id="CHEBI:30616"/>
    </ligand>
</feature>
<feature type="compositionally biased region" description="Basic and acidic residues" evidence="9">
    <location>
        <begin position="769"/>
        <end position="778"/>
    </location>
</feature>
<dbReference type="AlphaFoldDB" id="A0A0M4DJC9"/>
<dbReference type="PATRIC" id="fig|1603606.3.peg.2960"/>
<dbReference type="RefSeq" id="WP_053551480.1">
    <property type="nucleotide sequence ID" value="NZ_CP010802.1"/>
</dbReference>
<reference evidence="11 12" key="1">
    <citation type="submission" date="2015-07" db="EMBL/GenBank/DDBJ databases">
        <title>Isolation and Genomic Characterization of a Novel Halophilic Metal-Reducing Deltaproteobacterium from the Deep Subsurface.</title>
        <authorList>
            <person name="Badalamenti J.P."/>
            <person name="Summers Z.M."/>
            <person name="Gralnick J.A."/>
            <person name="Bond D.R."/>
        </authorList>
    </citation>
    <scope>NUCLEOTIDE SEQUENCE [LARGE SCALE GENOMIC DNA]</scope>
    <source>
        <strain evidence="11 12">WTL</strain>
    </source>
</reference>
<evidence type="ECO:0000256" key="1">
    <source>
        <dbReference type="ARBA" id="ARBA00004496"/>
    </source>
</evidence>
<keyword evidence="5 8" id="KW-0175">Coiled coil</keyword>
<dbReference type="HAMAP" id="MF_01894">
    <property type="entry name" value="Smc_prok"/>
    <property type="match status" value="1"/>
</dbReference>
<dbReference type="Pfam" id="PF06470">
    <property type="entry name" value="SMC_hinge"/>
    <property type="match status" value="1"/>
</dbReference>
<name>A0A0M4DJC9_9BACT</name>
<evidence type="ECO:0000313" key="12">
    <source>
        <dbReference type="Proteomes" id="UP000057158"/>
    </source>
</evidence>
<keyword evidence="6" id="KW-0226">DNA condensation</keyword>
<dbReference type="GO" id="GO:0007062">
    <property type="term" value="P:sister chromatid cohesion"/>
    <property type="evidence" value="ECO:0007669"/>
    <property type="project" value="InterPro"/>
</dbReference>
<evidence type="ECO:0000256" key="6">
    <source>
        <dbReference type="ARBA" id="ARBA00023067"/>
    </source>
</evidence>
<dbReference type="InterPro" id="IPR011890">
    <property type="entry name" value="SMC_prok"/>
</dbReference>
<feature type="domain" description="SMC hinge" evidence="10">
    <location>
        <begin position="524"/>
        <end position="636"/>
    </location>
</feature>
<organism evidence="11 12">
    <name type="scientific">Desulfuromonas soudanensis</name>
    <dbReference type="NCBI Taxonomy" id="1603606"/>
    <lineage>
        <taxon>Bacteria</taxon>
        <taxon>Pseudomonadati</taxon>
        <taxon>Thermodesulfobacteriota</taxon>
        <taxon>Desulfuromonadia</taxon>
        <taxon>Desulfuromonadales</taxon>
        <taxon>Desulfuromonadaceae</taxon>
        <taxon>Desulfuromonas</taxon>
    </lineage>
</organism>
<feature type="coiled-coil region" evidence="8">
    <location>
        <begin position="198"/>
        <end position="341"/>
    </location>
</feature>
<accession>A0A0M4DJC9</accession>
<dbReference type="GO" id="GO:0007059">
    <property type="term" value="P:chromosome segregation"/>
    <property type="evidence" value="ECO:0007669"/>
    <property type="project" value="UniProtKB-UniRule"/>
</dbReference>
<dbReference type="GO" id="GO:0006260">
    <property type="term" value="P:DNA replication"/>
    <property type="evidence" value="ECO:0007669"/>
    <property type="project" value="UniProtKB-UniRule"/>
</dbReference>
<comment type="subunit">
    <text evidence="8">Homodimer.</text>
</comment>
<sequence length="1175" mass="132669">MKIKRVEILGFKSFVDKVTLDFQQGITSIVGPNGCGKSNTVDAIRWAMGEQNAKNLRGRAMEDIIFGGSESRKPLGMAEVTMIFANDDGLAPPAFRDYAEIMVTRRLYRNGESEYLLNKTPCRLLDITELFMDTGVGARAYSIIEQGKIGMILSAKPEDRRFLIEEAAGVTKYKSRKKSALRKIDGTKQNLLRLGDIVSEVRRQLGSLKRQAQKAQRYREYREELRQIETRIALQRLEELQIEAEGVVSQEEEYGSVLELLQGQLAQGELQLEELRLLQAAAEKDVSQGQEQVFHLTSEMQRIEGRIGFGEKEHEGLELQKERLAVENEETARRLADVDREEESLAASETALASSLEQEVSRLVEGESALGELTDGERDLSVTLETTRGALFALLTELSRLGSQQADAGRRLESLAERTARNRQEAVALREQLEEGELRAGELEVALRSFRDRQDLLRQEQEEGGRLLAALRRQIEENENALLVRREDLSRASSRLESLQELERNLEGYGGGVRTVMREAPRRERFLGMIADLMEVPAEWEVAVEAVLGENLQALLVADSADAWETLTFLQQKGGRSTFLLPVPPPAPFFALAGSLPLTERVVPRAGAEAAVASLLQGVFVVPSLEPFLNQALPLGVTLVTAGGESLTYRGELHGGGQEELDGGLLHKKREMKELASLIGEAEGDVSALQEQRRELREQLQQGEEAQQEIAAALHRKEIKVADCEKDLGRLRQEAQRVLERLEVLSLEEDQLHEERETLEGQKTAAESGRQEKEGEKLAQENAVARLQEELRVQRQTLDKIREEVTTRKVAVASLREREEGGRRSLERLEALRQELRGRLVLIRSRQEEAELSQARLGQERERLRVELDVLYRRREEENARYLALRERFDAGGQQVEEQELALKGVRARLTEARDALATVQLKVRELGLETEHLVQSFQDRYRIDLLEVQAPREDKALDPDVAGRRLGELRRLVDEMGEVNLTAIEEYQELETRYEFLAGQQEDLRQSLEGLQSAITKINRTTRKRFRETFDLVNAKFQEVFPRLFRGGTAELRLTDEQDLLETGIEIVVQPPGKRLQNVNLLSGGEKALTAVALIFSIFLIKPTPFCMLDEVDAPLDDANIGRFNEMVREMSAVSQFIIITHNKRTMEIADSLYGVTMEEPGVSKLVSVRINEF</sequence>
<comment type="domain">
    <text evidence="8">Contains large globular domains required for ATP hydrolysis at each terminus and a third globular domain forming a flexible hinge near the middle of the molecule. These domains are separated by coiled-coil structures.</text>
</comment>
<dbReference type="SUPFAM" id="SSF75553">
    <property type="entry name" value="Smc hinge domain"/>
    <property type="match status" value="1"/>
</dbReference>
<dbReference type="Pfam" id="PF02463">
    <property type="entry name" value="SMC_N"/>
    <property type="match status" value="1"/>
</dbReference>
<dbReference type="InterPro" id="IPR050308">
    <property type="entry name" value="MukB/SMC"/>
</dbReference>
<evidence type="ECO:0000256" key="4">
    <source>
        <dbReference type="ARBA" id="ARBA00022840"/>
    </source>
</evidence>
<evidence type="ECO:0000256" key="7">
    <source>
        <dbReference type="ARBA" id="ARBA00023125"/>
    </source>
</evidence>
<dbReference type="InterPro" id="IPR027417">
    <property type="entry name" value="P-loop_NTPase"/>
</dbReference>
<dbReference type="Gene3D" id="1.20.1060.20">
    <property type="match status" value="1"/>
</dbReference>
<dbReference type="NCBIfam" id="TIGR02168">
    <property type="entry name" value="SMC_prok_B"/>
    <property type="match status" value="1"/>
</dbReference>
<protein>
    <recommendedName>
        <fullName evidence="8">Chromosome partition protein Smc</fullName>
    </recommendedName>
</protein>
<evidence type="ECO:0000313" key="11">
    <source>
        <dbReference type="EMBL" id="ALC17475.1"/>
    </source>
</evidence>
<dbReference type="KEGG" id="des:DSOUD_2737"/>
<proteinExistence type="inferred from homology"/>
<dbReference type="CDD" id="cd03278">
    <property type="entry name" value="ABC_SMC_barmotin"/>
    <property type="match status" value="1"/>
</dbReference>
<dbReference type="GO" id="GO:0005737">
    <property type="term" value="C:cytoplasm"/>
    <property type="evidence" value="ECO:0007669"/>
    <property type="project" value="UniProtKB-SubCell"/>
</dbReference>
<dbReference type="FunFam" id="3.40.50.300:FF:000901">
    <property type="entry name" value="Chromosome partition protein Smc"/>
    <property type="match status" value="1"/>
</dbReference>
<keyword evidence="4 8" id="KW-0067">ATP-binding</keyword>
<comment type="function">
    <text evidence="8">Required for chromosome condensation and partitioning.</text>
</comment>
<evidence type="ECO:0000259" key="10">
    <source>
        <dbReference type="SMART" id="SM00968"/>
    </source>
</evidence>
<keyword evidence="3 8" id="KW-0547">Nucleotide-binding</keyword>
<dbReference type="Gene3D" id="3.40.50.300">
    <property type="entry name" value="P-loop containing nucleotide triphosphate hydrolases"/>
    <property type="match status" value="2"/>
</dbReference>
<gene>
    <name evidence="8" type="primary">smc</name>
    <name evidence="11" type="ORF">DSOUD_2737</name>
</gene>
<dbReference type="PANTHER" id="PTHR42963:SF1">
    <property type="entry name" value="DUF4476 DOMAIN-CONTAINING PROTEIN"/>
    <property type="match status" value="1"/>
</dbReference>
<dbReference type="InterPro" id="IPR003395">
    <property type="entry name" value="RecF/RecN/SMC_N"/>
</dbReference>
<comment type="similarity">
    <text evidence="8">Belongs to the SMC family.</text>
</comment>
<evidence type="ECO:0000256" key="3">
    <source>
        <dbReference type="ARBA" id="ARBA00022741"/>
    </source>
</evidence>
<dbReference type="PIRSF" id="PIRSF005719">
    <property type="entry name" value="SMC"/>
    <property type="match status" value="1"/>
</dbReference>
<dbReference type="PANTHER" id="PTHR42963">
    <property type="entry name" value="CHROMOSOME PARTITION PROTEIN MUKB"/>
    <property type="match status" value="1"/>
</dbReference>
<evidence type="ECO:0000256" key="9">
    <source>
        <dbReference type="SAM" id="MobiDB-lite"/>
    </source>
</evidence>
<dbReference type="SMART" id="SM00968">
    <property type="entry name" value="SMC_hinge"/>
    <property type="match status" value="1"/>
</dbReference>
<dbReference type="Gene3D" id="3.30.70.1620">
    <property type="match status" value="1"/>
</dbReference>
<keyword evidence="7 8" id="KW-0238">DNA-binding</keyword>
<evidence type="ECO:0000256" key="8">
    <source>
        <dbReference type="HAMAP-Rule" id="MF_01894"/>
    </source>
</evidence>
<evidence type="ECO:0000256" key="2">
    <source>
        <dbReference type="ARBA" id="ARBA00022490"/>
    </source>
</evidence>
<dbReference type="GO" id="GO:0005524">
    <property type="term" value="F:ATP binding"/>
    <property type="evidence" value="ECO:0007669"/>
    <property type="project" value="UniProtKB-UniRule"/>
</dbReference>
<comment type="caution">
    <text evidence="8">Lacks conserved residue(s) required for the propagation of feature annotation.</text>
</comment>
<keyword evidence="12" id="KW-1185">Reference proteome</keyword>
<dbReference type="EMBL" id="CP010802">
    <property type="protein sequence ID" value="ALC17475.1"/>
    <property type="molecule type" value="Genomic_DNA"/>
</dbReference>
<dbReference type="OrthoDB" id="9808768at2"/>
<evidence type="ECO:0000256" key="5">
    <source>
        <dbReference type="ARBA" id="ARBA00023054"/>
    </source>
</evidence>
<comment type="subcellular location">
    <subcellularLocation>
        <location evidence="1 8">Cytoplasm</location>
    </subcellularLocation>
</comment>
<dbReference type="InterPro" id="IPR010935">
    <property type="entry name" value="SMC_hinge"/>
</dbReference>
<dbReference type="GO" id="GO:0005694">
    <property type="term" value="C:chromosome"/>
    <property type="evidence" value="ECO:0007669"/>
    <property type="project" value="InterPro"/>
</dbReference>
<dbReference type="GO" id="GO:0030261">
    <property type="term" value="P:chromosome condensation"/>
    <property type="evidence" value="ECO:0007669"/>
    <property type="project" value="UniProtKB-KW"/>
</dbReference>
<dbReference type="InterPro" id="IPR036277">
    <property type="entry name" value="SMC_hinge_sf"/>
</dbReference>
<dbReference type="InterPro" id="IPR024704">
    <property type="entry name" value="SMC"/>
</dbReference>